<sequence length="291" mass="32431">MNQTAELRRHGVCYPSSLRSGRVASHTRLVTAAADPHRIDDLRRWAHVTSPDQVPAHREAVTQGLAEELASWDPDVLLLSSEHCQSRLRSVAEVATLRRLLARFCDDITVVVYLRPQHEAALSLYSTRLKAGLPAGDPFSGEPAQPGFFDYGALVNRWASVFGQERVRVRIYEKGALAGGSVLEDFREVAGLPVPLQPPARPANPSLSPRGLRVLGAVNIVLPRFVLGRKNPVRAPVARAVERLFRGDGPVVGRTEAVRFYERFAATNEVVRRRFFPDRPTLFNPDFRIYD</sequence>
<comment type="caution">
    <text evidence="1">The sequence shown here is derived from an EMBL/GenBank/DDBJ whole genome shotgun (WGS) entry which is preliminary data.</text>
</comment>
<reference evidence="1 2" key="1">
    <citation type="submission" date="2020-10" db="EMBL/GenBank/DDBJ databases">
        <title>Myceligenerans pegani sp. nov., an endophytic actinomycete isolated from Peganum harmala L. in Xinjiang, China.</title>
        <authorList>
            <person name="Xin L."/>
        </authorList>
    </citation>
    <scope>NUCLEOTIDE SEQUENCE [LARGE SCALE GENOMIC DNA]</scope>
    <source>
        <strain evidence="1 2">TRM65318</strain>
    </source>
</reference>
<accession>A0ABR9MVT5</accession>
<proteinExistence type="predicted"/>
<gene>
    <name evidence="1" type="ORF">IHE71_05835</name>
</gene>
<evidence type="ECO:0000313" key="2">
    <source>
        <dbReference type="Proteomes" id="UP000625527"/>
    </source>
</evidence>
<dbReference type="EMBL" id="JADAQT010000058">
    <property type="protein sequence ID" value="MBE1875230.1"/>
    <property type="molecule type" value="Genomic_DNA"/>
</dbReference>
<evidence type="ECO:0000313" key="1">
    <source>
        <dbReference type="EMBL" id="MBE1875230.1"/>
    </source>
</evidence>
<dbReference type="RefSeq" id="WP_192861790.1">
    <property type="nucleotide sequence ID" value="NZ_JADAQT010000058.1"/>
</dbReference>
<name>A0ABR9MVT5_9MICO</name>
<dbReference type="InterPro" id="IPR027417">
    <property type="entry name" value="P-loop_NTPase"/>
</dbReference>
<dbReference type="Proteomes" id="UP000625527">
    <property type="component" value="Unassembled WGS sequence"/>
</dbReference>
<keyword evidence="2" id="KW-1185">Reference proteome</keyword>
<protein>
    <submittedName>
        <fullName evidence="1">Uncharacterized protein</fullName>
    </submittedName>
</protein>
<dbReference type="SUPFAM" id="SSF52540">
    <property type="entry name" value="P-loop containing nucleoside triphosphate hydrolases"/>
    <property type="match status" value="1"/>
</dbReference>
<organism evidence="1 2">
    <name type="scientific">Myceligenerans pegani</name>
    <dbReference type="NCBI Taxonomy" id="2776917"/>
    <lineage>
        <taxon>Bacteria</taxon>
        <taxon>Bacillati</taxon>
        <taxon>Actinomycetota</taxon>
        <taxon>Actinomycetes</taxon>
        <taxon>Micrococcales</taxon>
        <taxon>Promicromonosporaceae</taxon>
        <taxon>Myceligenerans</taxon>
    </lineage>
</organism>